<dbReference type="InterPro" id="IPR011013">
    <property type="entry name" value="Gal_mutarotase_sf_dom"/>
</dbReference>
<keyword evidence="4" id="KW-0325">Glycoprotein</keyword>
<feature type="non-terminal residue" evidence="9">
    <location>
        <position position="1"/>
    </location>
</feature>
<dbReference type="FunFam" id="2.60.40.1180:FF:000001">
    <property type="entry name" value="Maltase-glucoamylase, intestinal"/>
    <property type="match status" value="1"/>
</dbReference>
<evidence type="ECO:0000256" key="3">
    <source>
        <dbReference type="ARBA" id="ARBA00022801"/>
    </source>
</evidence>
<evidence type="ECO:0000313" key="10">
    <source>
        <dbReference type="Proteomes" id="UP000054064"/>
    </source>
</evidence>
<dbReference type="CDD" id="cd06602">
    <property type="entry name" value="GH31_MGAM_SI_GAA"/>
    <property type="match status" value="1"/>
</dbReference>
<protein>
    <submittedName>
        <fullName evidence="9">Maltase-glucoamylase, intestinal</fullName>
    </submittedName>
</protein>
<keyword evidence="10" id="KW-1185">Reference proteome</keyword>
<dbReference type="InterPro" id="IPR013780">
    <property type="entry name" value="Glyco_hydro_b"/>
</dbReference>
<name>A0A091HF01_BUCRH</name>
<keyword evidence="5 6" id="KW-0326">Glycosidase</keyword>
<dbReference type="InterPro" id="IPR048395">
    <property type="entry name" value="Glyco_hydro_31_C"/>
</dbReference>
<sequence>SLIGNDINTVLLTGEYQTPNRFRFKITDPNKKRFEVPHEHVGSFTGSAASNLNYKVHVKQNPFGIIVTRVSNNRVLFDTTIGPLLYADQLLQLSIKLPSSNIYGVGEHVHKQYRHDVNWKTWPMFTRDIGPSGEMHNLYGVQTFFLCLEDSTGASFGVFLMNSNAMEFVVQPAPAVTYRTIGGILDFYIFLGDTPEQVVQEYLKLVGLPLFPSYWSLGFQLSRWNYGSLDEVKRVVERNRAIELPYDAQITDVDYMEEKKDFTYDKVKFQDLPNFAAYMHDYGQKYIIILDPAISTQNLVDGSPYGSYVRGESKKVWVSESDGETALLGEVWPGETVFPDFTNPDCESWWVEECKLFHNIVPYDGIWIDMNEVSNFIKGSKKGCAQNDLNYPPFTPSIIEKLMFSKTLCMDAVQKWGKHYDVHSLYGYSMAISTRKAIEALFPGKRSFLISRSTFVGSGKHTGHWLGDNAATWDHLKWAIPGMLEFNLFGFPYIGADICGFVDNTTEELCRRWMQVGAFYPFCRNHNAEGYISQDPAVFGPDSVLVNTSKYYLNIRYTLLPYLYTLFYKAHTRGDTVVRPVLHEFYSDEVTWSVDRQFLWGPGLLISPVLDPGVETIQAYIPDAVWYEYDTVSRKQWTTMQLPADKLGLHLRGGYIYPTQQPAQTTVASRMNPMGLVIALDDNNAASGDLFWDDGESTGTIESKAYIYYEFTVSNVS</sequence>
<dbReference type="InterPro" id="IPR030458">
    <property type="entry name" value="Glyco_hydro_31_AS"/>
</dbReference>
<comment type="similarity">
    <text evidence="1 6">Belongs to the glycosyl hydrolase 31 family.</text>
</comment>
<accession>A0A091HF01</accession>
<feature type="domain" description="Glycosyl hydrolase family 31 C-terminal" evidence="8">
    <location>
        <begin position="574"/>
        <end position="656"/>
    </location>
</feature>
<dbReference type="Proteomes" id="UP000054064">
    <property type="component" value="Unassembled WGS sequence"/>
</dbReference>
<dbReference type="FunFam" id="2.60.40.1760:FF:000001">
    <property type="entry name" value="Maltase-glucoamylase, intestinal"/>
    <property type="match status" value="1"/>
</dbReference>
<feature type="non-terminal residue" evidence="9">
    <location>
        <position position="717"/>
    </location>
</feature>
<feature type="domain" description="Glycoside hydrolase family 31 TIM barrel" evidence="7">
    <location>
        <begin position="210"/>
        <end position="566"/>
    </location>
</feature>
<evidence type="ECO:0000313" key="9">
    <source>
        <dbReference type="EMBL" id="KFO94451.1"/>
    </source>
</evidence>
<evidence type="ECO:0000256" key="5">
    <source>
        <dbReference type="ARBA" id="ARBA00023295"/>
    </source>
</evidence>
<dbReference type="Gene3D" id="3.20.20.80">
    <property type="entry name" value="Glycosidases"/>
    <property type="match status" value="1"/>
</dbReference>
<evidence type="ECO:0000259" key="8">
    <source>
        <dbReference type="Pfam" id="PF21365"/>
    </source>
</evidence>
<dbReference type="Gene3D" id="2.60.40.1180">
    <property type="entry name" value="Golgi alpha-mannosidase II"/>
    <property type="match status" value="2"/>
</dbReference>
<dbReference type="GO" id="GO:0004558">
    <property type="term" value="F:alpha-1,4-glucosidase activity"/>
    <property type="evidence" value="ECO:0007669"/>
    <property type="project" value="TreeGrafter"/>
</dbReference>
<dbReference type="Pfam" id="PF01055">
    <property type="entry name" value="Glyco_hydro_31_2nd"/>
    <property type="match status" value="1"/>
</dbReference>
<evidence type="ECO:0000259" key="7">
    <source>
        <dbReference type="Pfam" id="PF01055"/>
    </source>
</evidence>
<gene>
    <name evidence="9" type="ORF">N320_01469</name>
</gene>
<dbReference type="InterPro" id="IPR030459">
    <property type="entry name" value="Glyco_hydro_31_CS"/>
</dbReference>
<dbReference type="CDD" id="cd14752">
    <property type="entry name" value="GH31_N"/>
    <property type="match status" value="1"/>
</dbReference>
<evidence type="ECO:0000256" key="6">
    <source>
        <dbReference type="RuleBase" id="RU361185"/>
    </source>
</evidence>
<dbReference type="PANTHER" id="PTHR22762">
    <property type="entry name" value="ALPHA-GLUCOSIDASE"/>
    <property type="match status" value="1"/>
</dbReference>
<dbReference type="InterPro" id="IPR017853">
    <property type="entry name" value="GH"/>
</dbReference>
<dbReference type="AlphaFoldDB" id="A0A091HF01"/>
<keyword evidence="3 6" id="KW-0378">Hydrolase</keyword>
<evidence type="ECO:0000256" key="2">
    <source>
        <dbReference type="ARBA" id="ARBA00022729"/>
    </source>
</evidence>
<dbReference type="Gene3D" id="2.60.40.1760">
    <property type="entry name" value="glycosyl hydrolase (family 31)"/>
    <property type="match status" value="1"/>
</dbReference>
<reference evidence="9 10" key="1">
    <citation type="submission" date="2014-04" db="EMBL/GenBank/DDBJ databases">
        <title>Genome evolution of avian class.</title>
        <authorList>
            <person name="Zhang G."/>
            <person name="Li C."/>
        </authorList>
    </citation>
    <scope>NUCLEOTIDE SEQUENCE [LARGE SCALE GENOMIC DNA]</scope>
    <source>
        <strain evidence="9">BGI_N320</strain>
    </source>
</reference>
<dbReference type="SUPFAM" id="SSF74650">
    <property type="entry name" value="Galactose mutarotase-like"/>
    <property type="match status" value="1"/>
</dbReference>
<evidence type="ECO:0000256" key="4">
    <source>
        <dbReference type="ARBA" id="ARBA00023180"/>
    </source>
</evidence>
<dbReference type="GO" id="GO:0005975">
    <property type="term" value="P:carbohydrate metabolic process"/>
    <property type="evidence" value="ECO:0007669"/>
    <property type="project" value="InterPro"/>
</dbReference>
<dbReference type="SUPFAM" id="SSF51445">
    <property type="entry name" value="(Trans)glycosidases"/>
    <property type="match status" value="1"/>
</dbReference>
<dbReference type="SUPFAM" id="SSF51011">
    <property type="entry name" value="Glycosyl hydrolase domain"/>
    <property type="match status" value="1"/>
</dbReference>
<dbReference type="PROSITE" id="PS00707">
    <property type="entry name" value="GLYCOSYL_HYDROL_F31_2"/>
    <property type="match status" value="1"/>
</dbReference>
<dbReference type="PROSITE" id="PS00129">
    <property type="entry name" value="GLYCOSYL_HYDROL_F31_1"/>
    <property type="match status" value="1"/>
</dbReference>
<dbReference type="GO" id="GO:0030246">
    <property type="term" value="F:carbohydrate binding"/>
    <property type="evidence" value="ECO:0007669"/>
    <property type="project" value="InterPro"/>
</dbReference>
<dbReference type="Pfam" id="PF21365">
    <property type="entry name" value="Glyco_hydro_31_3rd"/>
    <property type="match status" value="1"/>
</dbReference>
<organism evidence="9 10">
    <name type="scientific">Buceros rhinoceros silvestris</name>
    <dbReference type="NCBI Taxonomy" id="175836"/>
    <lineage>
        <taxon>Eukaryota</taxon>
        <taxon>Metazoa</taxon>
        <taxon>Chordata</taxon>
        <taxon>Craniata</taxon>
        <taxon>Vertebrata</taxon>
        <taxon>Euteleostomi</taxon>
        <taxon>Archelosauria</taxon>
        <taxon>Archosauria</taxon>
        <taxon>Dinosauria</taxon>
        <taxon>Saurischia</taxon>
        <taxon>Theropoda</taxon>
        <taxon>Coelurosauria</taxon>
        <taxon>Aves</taxon>
        <taxon>Neognathae</taxon>
        <taxon>Neoaves</taxon>
        <taxon>Telluraves</taxon>
        <taxon>Coraciimorphae</taxon>
        <taxon>Bucerotiformes</taxon>
        <taxon>Bucerotidae</taxon>
        <taxon>Buceros</taxon>
    </lineage>
</organism>
<dbReference type="FunFam" id="3.20.20.80:FF:000016">
    <property type="entry name" value="Maltase-glucoamylase, intestinal"/>
    <property type="match status" value="1"/>
</dbReference>
<dbReference type="EMBL" id="KL536055">
    <property type="protein sequence ID" value="KFO94451.1"/>
    <property type="molecule type" value="Genomic_DNA"/>
</dbReference>
<dbReference type="PANTHER" id="PTHR22762:SF133">
    <property type="entry name" value="P-TYPE DOMAIN-CONTAINING PROTEIN"/>
    <property type="match status" value="1"/>
</dbReference>
<keyword evidence="2" id="KW-0732">Signal</keyword>
<dbReference type="InterPro" id="IPR000322">
    <property type="entry name" value="Glyco_hydro_31_TIM"/>
</dbReference>
<evidence type="ECO:0000256" key="1">
    <source>
        <dbReference type="ARBA" id="ARBA00007806"/>
    </source>
</evidence>
<proteinExistence type="inferred from homology"/>